<proteinExistence type="predicted"/>
<evidence type="ECO:0000256" key="1">
    <source>
        <dbReference type="SAM" id="MobiDB-lite"/>
    </source>
</evidence>
<reference evidence="2" key="1">
    <citation type="submission" date="2021-02" db="EMBL/GenBank/DDBJ databases">
        <authorList>
            <person name="Dougan E. K."/>
            <person name="Rhodes N."/>
            <person name="Thang M."/>
            <person name="Chan C."/>
        </authorList>
    </citation>
    <scope>NUCLEOTIDE SEQUENCE</scope>
</reference>
<comment type="caution">
    <text evidence="2">The sequence shown here is derived from an EMBL/GenBank/DDBJ whole genome shotgun (WGS) entry which is preliminary data.</text>
</comment>
<feature type="region of interest" description="Disordered" evidence="1">
    <location>
        <begin position="135"/>
        <end position="163"/>
    </location>
</feature>
<feature type="compositionally biased region" description="Basic and acidic residues" evidence="1">
    <location>
        <begin position="208"/>
        <end position="238"/>
    </location>
</feature>
<keyword evidence="3" id="KW-1185">Reference proteome</keyword>
<dbReference type="EMBL" id="CAJNNV010025049">
    <property type="protein sequence ID" value="CAE8611818.1"/>
    <property type="molecule type" value="Genomic_DNA"/>
</dbReference>
<dbReference type="Proteomes" id="UP000654075">
    <property type="component" value="Unassembled WGS sequence"/>
</dbReference>
<sequence>MHTAAIMMTPLLESPHGKYPADKNTRKDKDVRALLNSELLKSLTAELAFRRRQGVAAAPPKAEEKPLALQDATAAAVNAAVAELTAVHCAALHAVTNAANRDSAEVSRLRDQIHQDQEKLQQKLAEAQRVQKEEKSRWLQMAQKERNAKEEERRLREEAERQADRLQVKNEVLAASRGPDAEALEKALRANRELEEEIVLMQRQLKNKSREQERAQERVKSCQEKAADAAKQEEKDREARHIGYVREANSAMLAGGRKVASASAAQSCFDLGKEVRSMSLR</sequence>
<protein>
    <submittedName>
        <fullName evidence="2">Uncharacterized protein</fullName>
    </submittedName>
</protein>
<gene>
    <name evidence="2" type="ORF">PGLA1383_LOCUS29618</name>
</gene>
<name>A0A813FC64_POLGL</name>
<feature type="region of interest" description="Disordered" evidence="1">
    <location>
        <begin position="207"/>
        <end position="238"/>
    </location>
</feature>
<evidence type="ECO:0000313" key="3">
    <source>
        <dbReference type="Proteomes" id="UP000654075"/>
    </source>
</evidence>
<dbReference type="AlphaFoldDB" id="A0A813FC64"/>
<evidence type="ECO:0000313" key="2">
    <source>
        <dbReference type="EMBL" id="CAE8611818.1"/>
    </source>
</evidence>
<organism evidence="2 3">
    <name type="scientific">Polarella glacialis</name>
    <name type="common">Dinoflagellate</name>
    <dbReference type="NCBI Taxonomy" id="89957"/>
    <lineage>
        <taxon>Eukaryota</taxon>
        <taxon>Sar</taxon>
        <taxon>Alveolata</taxon>
        <taxon>Dinophyceae</taxon>
        <taxon>Suessiales</taxon>
        <taxon>Suessiaceae</taxon>
        <taxon>Polarella</taxon>
    </lineage>
</organism>
<accession>A0A813FC64</accession>